<evidence type="ECO:0008006" key="4">
    <source>
        <dbReference type="Google" id="ProtNLM"/>
    </source>
</evidence>
<dbReference type="STRING" id="1847728.BTM29_03365"/>
<accession>A0A1P8Q198</accession>
<organism evidence="2 3">
    <name type="scientific">Companilactobacillus allii</name>
    <dbReference type="NCBI Taxonomy" id="1847728"/>
    <lineage>
        <taxon>Bacteria</taxon>
        <taxon>Bacillati</taxon>
        <taxon>Bacillota</taxon>
        <taxon>Bacilli</taxon>
        <taxon>Lactobacillales</taxon>
        <taxon>Lactobacillaceae</taxon>
        <taxon>Companilactobacillus</taxon>
    </lineage>
</organism>
<gene>
    <name evidence="2" type="ORF">BTM29_03365</name>
</gene>
<dbReference type="EMBL" id="CP019323">
    <property type="protein sequence ID" value="APX71653.1"/>
    <property type="molecule type" value="Genomic_DNA"/>
</dbReference>
<evidence type="ECO:0000256" key="1">
    <source>
        <dbReference type="SAM" id="Phobius"/>
    </source>
</evidence>
<protein>
    <recommendedName>
        <fullName evidence="4">Immunity protein</fullName>
    </recommendedName>
</protein>
<keyword evidence="1" id="KW-0472">Membrane</keyword>
<keyword evidence="1" id="KW-0812">Transmembrane</keyword>
<name>A0A1P8Q198_9LACO</name>
<dbReference type="OrthoDB" id="2326953at2"/>
<evidence type="ECO:0000313" key="3">
    <source>
        <dbReference type="Proteomes" id="UP000187499"/>
    </source>
</evidence>
<dbReference type="Proteomes" id="UP000187499">
    <property type="component" value="Chromosome"/>
</dbReference>
<dbReference type="KEGG" id="lalw:BTM29_03365"/>
<keyword evidence="3" id="KW-1185">Reference proteome</keyword>
<feature type="transmembrane region" description="Helical" evidence="1">
    <location>
        <begin position="39"/>
        <end position="61"/>
    </location>
</feature>
<dbReference type="AlphaFoldDB" id="A0A1P8Q198"/>
<reference evidence="3" key="1">
    <citation type="submission" date="2016-12" db="EMBL/GenBank/DDBJ databases">
        <authorList>
            <person name="Jung M.Y."/>
            <person name="Lee S.H."/>
        </authorList>
    </citation>
    <scope>NUCLEOTIDE SEQUENCE [LARGE SCALE GENOMIC DNA]</scope>
    <source>
        <strain evidence="3">WiKim39</strain>
    </source>
</reference>
<dbReference type="RefSeq" id="WP_076614157.1">
    <property type="nucleotide sequence ID" value="NZ_CP019323.1"/>
</dbReference>
<keyword evidence="1" id="KW-1133">Transmembrane helix</keyword>
<proteinExistence type="predicted"/>
<evidence type="ECO:0000313" key="2">
    <source>
        <dbReference type="EMBL" id="APX71653.1"/>
    </source>
</evidence>
<sequence>MIRILFGITLVLLGIFQIYSTKGAIVNLRGSKSTSPFMLYALFFSFFIGLVFVILGLALIFNLKFSI</sequence>